<name>A0A2U3KN12_9BACT</name>
<evidence type="ECO:0000313" key="3">
    <source>
        <dbReference type="Proteomes" id="UP000238701"/>
    </source>
</evidence>
<dbReference type="AlphaFoldDB" id="A0A2U3KN12"/>
<feature type="compositionally biased region" description="Basic and acidic residues" evidence="1">
    <location>
        <begin position="139"/>
        <end position="152"/>
    </location>
</feature>
<evidence type="ECO:0000313" key="2">
    <source>
        <dbReference type="EMBL" id="SPF41042.1"/>
    </source>
</evidence>
<feature type="region of interest" description="Disordered" evidence="1">
    <location>
        <begin position="139"/>
        <end position="165"/>
    </location>
</feature>
<dbReference type="EMBL" id="OMOD01000127">
    <property type="protein sequence ID" value="SPF41042.1"/>
    <property type="molecule type" value="Genomic_DNA"/>
</dbReference>
<reference evidence="3" key="1">
    <citation type="submission" date="2018-02" db="EMBL/GenBank/DDBJ databases">
        <authorList>
            <person name="Hausmann B."/>
        </authorList>
    </citation>
    <scope>NUCLEOTIDE SEQUENCE [LARGE SCALE GENOMIC DNA]</scope>
    <source>
        <strain evidence="3">Peat soil MAG SbA1</strain>
    </source>
</reference>
<organism evidence="2 3">
    <name type="scientific">Candidatus Sulfotelmatobacter kueseliae</name>
    <dbReference type="NCBI Taxonomy" id="2042962"/>
    <lineage>
        <taxon>Bacteria</taxon>
        <taxon>Pseudomonadati</taxon>
        <taxon>Acidobacteriota</taxon>
        <taxon>Terriglobia</taxon>
        <taxon>Terriglobales</taxon>
        <taxon>Candidatus Korobacteraceae</taxon>
        <taxon>Candidatus Sulfotelmatobacter</taxon>
    </lineage>
</organism>
<proteinExistence type="predicted"/>
<gene>
    <name evidence="2" type="ORF">SBA1_340085</name>
</gene>
<protein>
    <submittedName>
        <fullName evidence="2">Uncharacterized protein</fullName>
    </submittedName>
</protein>
<accession>A0A2U3KN12</accession>
<dbReference type="Proteomes" id="UP000238701">
    <property type="component" value="Unassembled WGS sequence"/>
</dbReference>
<sequence>MLGATIRESQINSSSVLRLHNDSKRLSISVHCYGLRRSRNQLRSLNRCDKSILGAWAYPQRSFGVIGVCCQEENRIQPFAAGIALVWYFLSSKFSHLSNYPLVQVIARSIGRDLGKNLCFAAKPGITAFSNALSDKEVNYGESHSGSERERQSCPNRNPPRGGSA</sequence>
<evidence type="ECO:0000256" key="1">
    <source>
        <dbReference type="SAM" id="MobiDB-lite"/>
    </source>
</evidence>